<dbReference type="OrthoDB" id="8370318at2"/>
<evidence type="ECO:0000256" key="2">
    <source>
        <dbReference type="ARBA" id="ARBA00022475"/>
    </source>
</evidence>
<dbReference type="AlphaFoldDB" id="A0A330LKJ6"/>
<feature type="transmembrane region" description="Helical" evidence="6">
    <location>
        <begin position="149"/>
        <end position="168"/>
    </location>
</feature>
<keyword evidence="9" id="KW-1185">Reference proteome</keyword>
<feature type="transmembrane region" description="Helical" evidence="6">
    <location>
        <begin position="7"/>
        <end position="25"/>
    </location>
</feature>
<keyword evidence="3 6" id="KW-0812">Transmembrane</keyword>
<dbReference type="InterPro" id="IPR037185">
    <property type="entry name" value="EmrE-like"/>
</dbReference>
<feature type="domain" description="EamA" evidence="7">
    <location>
        <begin position="149"/>
        <end position="278"/>
    </location>
</feature>
<evidence type="ECO:0000256" key="4">
    <source>
        <dbReference type="ARBA" id="ARBA00022989"/>
    </source>
</evidence>
<gene>
    <name evidence="8" type="ORF">MORIYA_0755</name>
</gene>
<evidence type="ECO:0000313" key="9">
    <source>
        <dbReference type="Proteomes" id="UP000250163"/>
    </source>
</evidence>
<evidence type="ECO:0000313" key="8">
    <source>
        <dbReference type="EMBL" id="SQD77233.1"/>
    </source>
</evidence>
<keyword evidence="4 6" id="KW-1133">Transmembrane helix</keyword>
<feature type="transmembrane region" description="Helical" evidence="6">
    <location>
        <begin position="175"/>
        <end position="195"/>
    </location>
</feature>
<dbReference type="Proteomes" id="UP000250163">
    <property type="component" value="Chromosome MORIYA"/>
</dbReference>
<dbReference type="GO" id="GO:0005886">
    <property type="term" value="C:plasma membrane"/>
    <property type="evidence" value="ECO:0007669"/>
    <property type="project" value="UniProtKB-SubCell"/>
</dbReference>
<dbReference type="PANTHER" id="PTHR42920:SF5">
    <property type="entry name" value="EAMA DOMAIN-CONTAINING PROTEIN"/>
    <property type="match status" value="1"/>
</dbReference>
<proteinExistence type="predicted"/>
<feature type="transmembrane region" description="Helical" evidence="6">
    <location>
        <begin position="207"/>
        <end position="225"/>
    </location>
</feature>
<feature type="transmembrane region" description="Helical" evidence="6">
    <location>
        <begin position="65"/>
        <end position="84"/>
    </location>
</feature>
<feature type="transmembrane region" description="Helical" evidence="6">
    <location>
        <begin position="263"/>
        <end position="281"/>
    </location>
</feature>
<evidence type="ECO:0000256" key="5">
    <source>
        <dbReference type="ARBA" id="ARBA00023136"/>
    </source>
</evidence>
<dbReference type="PANTHER" id="PTHR42920">
    <property type="entry name" value="OS03G0707200 PROTEIN-RELATED"/>
    <property type="match status" value="1"/>
</dbReference>
<feature type="transmembrane region" description="Helical" evidence="6">
    <location>
        <begin position="237"/>
        <end position="257"/>
    </location>
</feature>
<name>A0A330LKJ6_9GAMM</name>
<sequence>MTNNHRADFILVITTVLASAGWIFSREAIQVLPSSGFIGLRFILASLLLLPFCYRGLLSIDRKTLFEASSVGCFLGAAILLWIYAIAHSDSLGEGAFIMSLSMLFVPIIAWLFFKNRPPRVFWFSLPFAIIGLMFLSQGSSWSLSGSQIWFVLSALMLAIQFNLNSHFSQKIPTLVLTCIQLFVTGILGVIVSLFTETWPEIIGMKTWGWLAMSVLIATSLRFALQTAGQKNTTTANAAIIMILEPVWTVILSMVWYDEVLGFTQVIGCGFIIFSLLIYRGSEKIRSLIKL</sequence>
<comment type="subcellular location">
    <subcellularLocation>
        <location evidence="1">Cell membrane</location>
        <topology evidence="1">Multi-pass membrane protein</topology>
    </subcellularLocation>
</comment>
<feature type="transmembrane region" description="Helical" evidence="6">
    <location>
        <begin position="121"/>
        <end position="137"/>
    </location>
</feature>
<dbReference type="EMBL" id="LS483250">
    <property type="protein sequence ID" value="SQD77233.1"/>
    <property type="molecule type" value="Genomic_DNA"/>
</dbReference>
<accession>A0A330LKJ6</accession>
<reference evidence="9" key="1">
    <citation type="submission" date="2018-05" db="EMBL/GenBank/DDBJ databases">
        <authorList>
            <person name="Cea G.-C."/>
            <person name="William W."/>
        </authorList>
    </citation>
    <scope>NUCLEOTIDE SEQUENCE [LARGE SCALE GENOMIC DNA]</scope>
    <source>
        <strain evidence="9">DB21MT 5</strain>
    </source>
</reference>
<dbReference type="SUPFAM" id="SSF103481">
    <property type="entry name" value="Multidrug resistance efflux transporter EmrE"/>
    <property type="match status" value="2"/>
</dbReference>
<dbReference type="Pfam" id="PF00892">
    <property type="entry name" value="EamA"/>
    <property type="match status" value="2"/>
</dbReference>
<dbReference type="InterPro" id="IPR051258">
    <property type="entry name" value="Diverse_Substrate_Transporter"/>
</dbReference>
<evidence type="ECO:0000259" key="7">
    <source>
        <dbReference type="Pfam" id="PF00892"/>
    </source>
</evidence>
<evidence type="ECO:0000256" key="1">
    <source>
        <dbReference type="ARBA" id="ARBA00004651"/>
    </source>
</evidence>
<feature type="transmembrane region" description="Helical" evidence="6">
    <location>
        <begin position="96"/>
        <end position="114"/>
    </location>
</feature>
<dbReference type="KEGG" id="mya:MORIYA_0755"/>
<feature type="transmembrane region" description="Helical" evidence="6">
    <location>
        <begin position="31"/>
        <end position="53"/>
    </location>
</feature>
<protein>
    <submittedName>
        <fullName evidence="8">Putative permease</fullName>
    </submittedName>
</protein>
<feature type="domain" description="EamA" evidence="7">
    <location>
        <begin position="7"/>
        <end position="137"/>
    </location>
</feature>
<keyword evidence="2" id="KW-1003">Cell membrane</keyword>
<dbReference type="RefSeq" id="WP_112712760.1">
    <property type="nucleotide sequence ID" value="NZ_LS483250.1"/>
</dbReference>
<keyword evidence="5 6" id="KW-0472">Membrane</keyword>
<organism evidence="8 9">
    <name type="scientific">Moritella yayanosii</name>
    <dbReference type="NCBI Taxonomy" id="69539"/>
    <lineage>
        <taxon>Bacteria</taxon>
        <taxon>Pseudomonadati</taxon>
        <taxon>Pseudomonadota</taxon>
        <taxon>Gammaproteobacteria</taxon>
        <taxon>Alteromonadales</taxon>
        <taxon>Moritellaceae</taxon>
        <taxon>Moritella</taxon>
    </lineage>
</organism>
<evidence type="ECO:0000256" key="6">
    <source>
        <dbReference type="SAM" id="Phobius"/>
    </source>
</evidence>
<dbReference type="InterPro" id="IPR000620">
    <property type="entry name" value="EamA_dom"/>
</dbReference>
<evidence type="ECO:0000256" key="3">
    <source>
        <dbReference type="ARBA" id="ARBA00022692"/>
    </source>
</evidence>